<dbReference type="STRING" id="196109.A0A136J5G0"/>
<keyword evidence="1" id="KW-0472">Membrane</keyword>
<reference evidence="3" key="1">
    <citation type="submission" date="2016-02" db="EMBL/GenBank/DDBJ databases">
        <title>Draft genome sequence of Microdochium bolleyi, a fungal endophyte of beachgrass.</title>
        <authorList>
            <consortium name="DOE Joint Genome Institute"/>
            <person name="David A.S."/>
            <person name="May G."/>
            <person name="Haridas S."/>
            <person name="Lim J."/>
            <person name="Wang M."/>
            <person name="Labutti K."/>
            <person name="Lipzen A."/>
            <person name="Barry K."/>
            <person name="Grigoriev I.V."/>
        </authorList>
    </citation>
    <scope>NUCLEOTIDE SEQUENCE [LARGE SCALE GENOMIC DNA]</scope>
    <source>
        <strain evidence="3">J235TASD1</strain>
    </source>
</reference>
<feature type="transmembrane region" description="Helical" evidence="1">
    <location>
        <begin position="189"/>
        <end position="219"/>
    </location>
</feature>
<feature type="transmembrane region" description="Helical" evidence="1">
    <location>
        <begin position="239"/>
        <end position="261"/>
    </location>
</feature>
<feature type="transmembrane region" description="Helical" evidence="1">
    <location>
        <begin position="24"/>
        <end position="48"/>
    </location>
</feature>
<dbReference type="AlphaFoldDB" id="A0A136J5G0"/>
<gene>
    <name evidence="2" type="ORF">Micbo1qcDRAFT_233688</name>
</gene>
<proteinExistence type="predicted"/>
<dbReference type="InParanoid" id="A0A136J5G0"/>
<dbReference type="Proteomes" id="UP000070501">
    <property type="component" value="Unassembled WGS sequence"/>
</dbReference>
<dbReference type="EMBL" id="KQ964249">
    <property type="protein sequence ID" value="KXJ92425.1"/>
    <property type="molecule type" value="Genomic_DNA"/>
</dbReference>
<keyword evidence="1" id="KW-0812">Transmembrane</keyword>
<protein>
    <recommendedName>
        <fullName evidence="4">Ubiquitin carrier protein</fullName>
    </recommendedName>
</protein>
<feature type="transmembrane region" description="Helical" evidence="1">
    <location>
        <begin position="146"/>
        <end position="168"/>
    </location>
</feature>
<evidence type="ECO:0008006" key="4">
    <source>
        <dbReference type="Google" id="ProtNLM"/>
    </source>
</evidence>
<feature type="transmembrane region" description="Helical" evidence="1">
    <location>
        <begin position="122"/>
        <end position="140"/>
    </location>
</feature>
<feature type="transmembrane region" description="Helical" evidence="1">
    <location>
        <begin position="318"/>
        <end position="345"/>
    </location>
</feature>
<keyword evidence="1" id="KW-1133">Transmembrane helix</keyword>
<organism evidence="2 3">
    <name type="scientific">Microdochium bolleyi</name>
    <dbReference type="NCBI Taxonomy" id="196109"/>
    <lineage>
        <taxon>Eukaryota</taxon>
        <taxon>Fungi</taxon>
        <taxon>Dikarya</taxon>
        <taxon>Ascomycota</taxon>
        <taxon>Pezizomycotina</taxon>
        <taxon>Sordariomycetes</taxon>
        <taxon>Xylariomycetidae</taxon>
        <taxon>Xylariales</taxon>
        <taxon>Microdochiaceae</taxon>
        <taxon>Microdochium</taxon>
    </lineage>
</organism>
<keyword evidence="3" id="KW-1185">Reference proteome</keyword>
<accession>A0A136J5G0</accession>
<evidence type="ECO:0000313" key="3">
    <source>
        <dbReference type="Proteomes" id="UP000070501"/>
    </source>
</evidence>
<sequence>MYRELAHAVYRRGEHVSAGFDLPAWGWGVLFLDFLVFLPLILVIGYTFNHVFPMLAIIEDPSPPAYEPVSLNESVDASRDHMAPQADEALGQSAATTSSFRATYRTVYAVGGWKSLFRGYQFYLPATIATMMCYGLFGGMGIPSPVAAPIAAMAMAPLWTAWVHAVIATPSSKTFSQRLLPFNQIFRAVAAPLVIYFGALELSNFIPVVLAGILGLTLLDDEPGNGTFRTPDHNDAWKGLIVLIVGLVLKVFITIPAHVVLVRVQASLLPEDDETIVPFDRTFQNKLEPAIIGGLGHVTIKDAWATFSRASWIRLIKLYVKIFLAGFAAWLLWLVVVIPEMAIIIGVSGRNGEA</sequence>
<evidence type="ECO:0000313" key="2">
    <source>
        <dbReference type="EMBL" id="KXJ92425.1"/>
    </source>
</evidence>
<dbReference type="OrthoDB" id="2896006at2759"/>
<evidence type="ECO:0000256" key="1">
    <source>
        <dbReference type="SAM" id="Phobius"/>
    </source>
</evidence>
<name>A0A136J5G0_9PEZI</name>